<proteinExistence type="predicted"/>
<organism evidence="1 2">
    <name type="scientific">Cordyceps javanica</name>
    <dbReference type="NCBI Taxonomy" id="43265"/>
    <lineage>
        <taxon>Eukaryota</taxon>
        <taxon>Fungi</taxon>
        <taxon>Dikarya</taxon>
        <taxon>Ascomycota</taxon>
        <taxon>Pezizomycotina</taxon>
        <taxon>Sordariomycetes</taxon>
        <taxon>Hypocreomycetidae</taxon>
        <taxon>Hypocreales</taxon>
        <taxon>Cordycipitaceae</taxon>
        <taxon>Cordyceps</taxon>
    </lineage>
</organism>
<evidence type="ECO:0000313" key="2">
    <source>
        <dbReference type="Proteomes" id="UP000315783"/>
    </source>
</evidence>
<accession>A0A545UXU0</accession>
<reference evidence="1 2" key="1">
    <citation type="journal article" date="2019" name="Appl. Microbiol. Biotechnol.">
        <title>Genome sequence of Isaria javanica and comparative genome analysis insights into family S53 peptidase evolution in fungal entomopathogens.</title>
        <authorList>
            <person name="Lin R."/>
            <person name="Zhang X."/>
            <person name="Xin B."/>
            <person name="Zou M."/>
            <person name="Gao Y."/>
            <person name="Qin F."/>
            <person name="Hu Q."/>
            <person name="Xie B."/>
            <person name="Cheng X."/>
        </authorList>
    </citation>
    <scope>NUCLEOTIDE SEQUENCE [LARGE SCALE GENOMIC DNA]</scope>
    <source>
        <strain evidence="1 2">IJ1G</strain>
    </source>
</reference>
<dbReference type="Proteomes" id="UP000315783">
    <property type="component" value="Unassembled WGS sequence"/>
</dbReference>
<comment type="caution">
    <text evidence="1">The sequence shown here is derived from an EMBL/GenBank/DDBJ whole genome shotgun (WGS) entry which is preliminary data.</text>
</comment>
<sequence>MLMNLLLNSKVAWAIALFSRPERFREGGACWNPPSALGNRGMGSDLSVYPSPRITPLDARARARERDFGIRGVMPLRRAPPTEGGRE</sequence>
<gene>
    <name evidence="1" type="ORF">IF1G_07160</name>
</gene>
<dbReference type="EMBL" id="SPUK01000010">
    <property type="protein sequence ID" value="TQV94281.1"/>
    <property type="molecule type" value="Genomic_DNA"/>
</dbReference>
<protein>
    <submittedName>
        <fullName evidence="1">Uncharacterized protein</fullName>
    </submittedName>
</protein>
<name>A0A545UXU0_9HYPO</name>
<evidence type="ECO:0000313" key="1">
    <source>
        <dbReference type="EMBL" id="TQV94281.1"/>
    </source>
</evidence>
<keyword evidence="2" id="KW-1185">Reference proteome</keyword>
<dbReference type="AlphaFoldDB" id="A0A545UXU0"/>